<evidence type="ECO:0000256" key="6">
    <source>
        <dbReference type="SAM" id="Coils"/>
    </source>
</evidence>
<feature type="domain" description="C3H1-type" evidence="7">
    <location>
        <begin position="110"/>
        <end position="136"/>
    </location>
</feature>
<dbReference type="RefSeq" id="XP_013398814.1">
    <property type="nucleotide sequence ID" value="XM_013543360.1"/>
</dbReference>
<dbReference type="PANTHER" id="PTHR12675">
    <property type="entry name" value="MUSCLEBLIND-LIKE PROTEIN"/>
    <property type="match status" value="1"/>
</dbReference>
<dbReference type="RefSeq" id="XP_013398815.1">
    <property type="nucleotide sequence ID" value="XM_013543361.1"/>
</dbReference>
<dbReference type="InterPro" id="IPR000571">
    <property type="entry name" value="Znf_CCCH"/>
</dbReference>
<keyword evidence="2" id="KW-0677">Repeat</keyword>
<evidence type="ECO:0000313" key="18">
    <source>
        <dbReference type="RefSeq" id="XP_013398815.1"/>
    </source>
</evidence>
<dbReference type="KEGG" id="lak:106165238"/>
<dbReference type="RefSeq" id="XP_013398816.1">
    <property type="nucleotide sequence ID" value="XM_013543362.1"/>
</dbReference>
<feature type="coiled-coil region" evidence="6">
    <location>
        <begin position="199"/>
        <end position="233"/>
    </location>
</feature>
<evidence type="ECO:0000313" key="13">
    <source>
        <dbReference type="RefSeq" id="XP_013398810.1"/>
    </source>
</evidence>
<evidence type="ECO:0000313" key="15">
    <source>
        <dbReference type="RefSeq" id="XP_013398812.1"/>
    </source>
</evidence>
<evidence type="ECO:0000259" key="7">
    <source>
        <dbReference type="PROSITE" id="PS50103"/>
    </source>
</evidence>
<name>A0A1S3IL48_LINAN</name>
<evidence type="ECO:0000256" key="3">
    <source>
        <dbReference type="ARBA" id="ARBA00022771"/>
    </source>
</evidence>
<dbReference type="AlphaFoldDB" id="A0A1S3IL48"/>
<dbReference type="RefSeq" id="XP_013398809.1">
    <property type="nucleotide sequence ID" value="XM_013543355.1"/>
</dbReference>
<feature type="zinc finger region" description="C3H1-type" evidence="5">
    <location>
        <begin position="14"/>
        <end position="41"/>
    </location>
</feature>
<dbReference type="RefSeq" id="XP_013398808.1">
    <property type="nucleotide sequence ID" value="XM_013543354.1"/>
</dbReference>
<evidence type="ECO:0000313" key="8">
    <source>
        <dbReference type="Proteomes" id="UP000085678"/>
    </source>
</evidence>
<dbReference type="STRING" id="7574.A0A1S3IL48"/>
<dbReference type="PROSITE" id="PS50103">
    <property type="entry name" value="ZF_C3H1"/>
    <property type="match status" value="2"/>
</dbReference>
<dbReference type="Gene3D" id="3.30.1370.210">
    <property type="match status" value="2"/>
</dbReference>
<evidence type="ECO:0000256" key="1">
    <source>
        <dbReference type="ARBA" id="ARBA00022723"/>
    </source>
</evidence>
<keyword evidence="1 5" id="KW-0479">Metal-binding</keyword>
<evidence type="ECO:0000313" key="11">
    <source>
        <dbReference type="RefSeq" id="XP_013398808.1"/>
    </source>
</evidence>
<evidence type="ECO:0000313" key="17">
    <source>
        <dbReference type="RefSeq" id="XP_013398814.1"/>
    </source>
</evidence>
<accession>A0A1S3IL48</accession>
<evidence type="ECO:0000313" key="19">
    <source>
        <dbReference type="RefSeq" id="XP_013398816.1"/>
    </source>
</evidence>
<proteinExistence type="predicted"/>
<dbReference type="RefSeq" id="XP_013398807.1">
    <property type="nucleotide sequence ID" value="XM_013543353.1"/>
</dbReference>
<sequence length="415" mass="45690">MSDKNSETSNENENGNDNVCRDFLRNVCRRGKRCKYNHPCSEEAKDLGKKQSYVFCHDYQNAGCERVNCKYLHCTREEEDYFKQAGQLPVRLQQQAALGPVTSNELPLIKGSIPICKDYLKGACKRTRCKFRHLSMADYVYELRKQDRTTPPEDRYGLLYNPDDYDRFEYEHVSKRRRVALDDYNGYRTLDRYSITPDYQTLFEENVLLRRKVEDLKKQVSDLSATNEVLLEQNARIRASKANSVHMSTAPALVTVTPAMTPIVTPAVGPSSAASAQALSALTASLSQQIALNSELASQQALQQRIAQELAPQGSLGAAALLNPSGSAVGSMNSPIVPVSLAQVQVSLGQGSLPQGTTPTVSMAVSLPQNLNTNVSIAQQTIASVQRAARQLNGPSGGPNTHDGFIVTCSAADRW</sequence>
<reference evidence="9 10" key="1">
    <citation type="submission" date="2025-04" db="UniProtKB">
        <authorList>
            <consortium name="RefSeq"/>
        </authorList>
    </citation>
    <scope>IDENTIFICATION</scope>
    <source>
        <tissue evidence="9 10">Gonads</tissue>
    </source>
</reference>
<evidence type="ECO:0000313" key="9">
    <source>
        <dbReference type="RefSeq" id="XP_013398805.1"/>
    </source>
</evidence>
<dbReference type="Pfam" id="PF00642">
    <property type="entry name" value="zf-CCCH"/>
    <property type="match status" value="1"/>
</dbReference>
<feature type="zinc finger region" description="C3H1-type" evidence="5">
    <location>
        <begin position="110"/>
        <end position="136"/>
    </location>
</feature>
<feature type="domain" description="C3H1-type" evidence="7">
    <location>
        <begin position="14"/>
        <end position="41"/>
    </location>
</feature>
<dbReference type="RefSeq" id="XP_013398813.1">
    <property type="nucleotide sequence ID" value="XM_013543359.1"/>
</dbReference>
<keyword evidence="3 5" id="KW-0863">Zinc-finger</keyword>
<dbReference type="GO" id="GO:0043484">
    <property type="term" value="P:regulation of RNA splicing"/>
    <property type="evidence" value="ECO:0007669"/>
    <property type="project" value="TreeGrafter"/>
</dbReference>
<evidence type="ECO:0000313" key="10">
    <source>
        <dbReference type="RefSeq" id="XP_013398807.1"/>
    </source>
</evidence>
<dbReference type="OrthoDB" id="250836at2759"/>
<evidence type="ECO:0000313" key="12">
    <source>
        <dbReference type="RefSeq" id="XP_013398809.1"/>
    </source>
</evidence>
<dbReference type="GO" id="GO:0003723">
    <property type="term" value="F:RNA binding"/>
    <property type="evidence" value="ECO:0007669"/>
    <property type="project" value="TreeGrafter"/>
</dbReference>
<keyword evidence="6" id="KW-0175">Coiled coil</keyword>
<keyword evidence="8" id="KW-1185">Reference proteome</keyword>
<dbReference type="RefSeq" id="XP_013398811.1">
    <property type="nucleotide sequence ID" value="XM_013543357.1"/>
</dbReference>
<dbReference type="PANTHER" id="PTHR12675:SF6">
    <property type="entry name" value="ZINC FINGER CCCH DOMAIN-CONTAINING PROTEIN 10"/>
    <property type="match status" value="1"/>
</dbReference>
<dbReference type="SMART" id="SM00356">
    <property type="entry name" value="ZnF_C3H1"/>
    <property type="match status" value="3"/>
</dbReference>
<dbReference type="GO" id="GO:0008270">
    <property type="term" value="F:zinc ion binding"/>
    <property type="evidence" value="ECO:0007669"/>
    <property type="project" value="UniProtKB-KW"/>
</dbReference>
<dbReference type="GeneID" id="106165238"/>
<keyword evidence="4 5" id="KW-0862">Zinc</keyword>
<dbReference type="RefSeq" id="XP_013398812.1">
    <property type="nucleotide sequence ID" value="XM_013543358.1"/>
</dbReference>
<evidence type="ECO:0000256" key="5">
    <source>
        <dbReference type="PROSITE-ProRule" id="PRU00723"/>
    </source>
</evidence>
<evidence type="ECO:0000313" key="16">
    <source>
        <dbReference type="RefSeq" id="XP_013398813.1"/>
    </source>
</evidence>
<gene>
    <name evidence="9 10 11 12 13 14 15 16 17 18 19" type="primary">LOC106165238</name>
</gene>
<evidence type="ECO:0000256" key="4">
    <source>
        <dbReference type="ARBA" id="ARBA00022833"/>
    </source>
</evidence>
<evidence type="ECO:0000313" key="14">
    <source>
        <dbReference type="RefSeq" id="XP_013398811.1"/>
    </source>
</evidence>
<evidence type="ECO:0000256" key="2">
    <source>
        <dbReference type="ARBA" id="ARBA00022737"/>
    </source>
</evidence>
<protein>
    <submittedName>
        <fullName evidence="9 10">Zinc finger CCCH domain-containing protein 10</fullName>
    </submittedName>
</protein>
<dbReference type="Proteomes" id="UP000085678">
    <property type="component" value="Unplaced"/>
</dbReference>
<dbReference type="RefSeq" id="XP_013398810.1">
    <property type="nucleotide sequence ID" value="XM_013543356.2"/>
</dbReference>
<organism evidence="8 16">
    <name type="scientific">Lingula anatina</name>
    <name type="common">Brachiopod</name>
    <name type="synonym">Lingula unguis</name>
    <dbReference type="NCBI Taxonomy" id="7574"/>
    <lineage>
        <taxon>Eukaryota</taxon>
        <taxon>Metazoa</taxon>
        <taxon>Spiralia</taxon>
        <taxon>Lophotrochozoa</taxon>
        <taxon>Brachiopoda</taxon>
        <taxon>Linguliformea</taxon>
        <taxon>Lingulata</taxon>
        <taxon>Lingulida</taxon>
        <taxon>Linguloidea</taxon>
        <taxon>Lingulidae</taxon>
        <taxon>Lingula</taxon>
    </lineage>
</organism>
<dbReference type="OMA" id="NRECRRD"/>
<dbReference type="RefSeq" id="XP_013398805.1">
    <property type="nucleotide sequence ID" value="XM_013543351.1"/>
</dbReference>